<dbReference type="AlphaFoldDB" id="A0A6M2DIU1"/>
<dbReference type="PANTHER" id="PTHR21551">
    <property type="entry name" value="TOPOISOMERASE II-ASSOCIATED PROTEIN PAT1"/>
    <property type="match status" value="1"/>
</dbReference>
<reference evidence="4" key="1">
    <citation type="submission" date="2020-03" db="EMBL/GenBank/DDBJ databases">
        <title>Transcriptomic Profiling of the Digestive Tract of the Rat Flea, Xenopsylla cheopis, Following Blood Feeding and Infection with Yersinia pestis.</title>
        <authorList>
            <person name="Bland D.M."/>
            <person name="Martens C.A."/>
            <person name="Virtaneva K."/>
            <person name="Kanakabandi K."/>
            <person name="Long D."/>
            <person name="Rosenke R."/>
            <person name="Saturday G.A."/>
            <person name="Hoyt F.H."/>
            <person name="Bruno D.P."/>
            <person name="Ribeiro J.M.C."/>
            <person name="Hinnebusch J."/>
        </authorList>
    </citation>
    <scope>NUCLEOTIDE SEQUENCE</scope>
</reference>
<comment type="subcellular location">
    <subcellularLocation>
        <location evidence="1">Cytoplasm</location>
        <location evidence="1">P-body</location>
    </subcellularLocation>
</comment>
<feature type="compositionally biased region" description="Basic and acidic residues" evidence="3">
    <location>
        <begin position="414"/>
        <end position="427"/>
    </location>
</feature>
<dbReference type="InterPro" id="IPR039900">
    <property type="entry name" value="Pat1-like"/>
</dbReference>
<keyword evidence="2" id="KW-0963">Cytoplasm</keyword>
<dbReference type="EMBL" id="GIIL01002513">
    <property type="protein sequence ID" value="NOV46239.1"/>
    <property type="molecule type" value="Transcribed_RNA"/>
</dbReference>
<protein>
    <submittedName>
        <fullName evidence="4">Uncharacterized protein</fullName>
    </submittedName>
</protein>
<proteinExistence type="predicted"/>
<organism evidence="4">
    <name type="scientific">Xenopsylla cheopis</name>
    <name type="common">Oriental rat flea</name>
    <name type="synonym">Pulex cheopis</name>
    <dbReference type="NCBI Taxonomy" id="163159"/>
    <lineage>
        <taxon>Eukaryota</taxon>
        <taxon>Metazoa</taxon>
        <taxon>Ecdysozoa</taxon>
        <taxon>Arthropoda</taxon>
        <taxon>Hexapoda</taxon>
        <taxon>Insecta</taxon>
        <taxon>Pterygota</taxon>
        <taxon>Neoptera</taxon>
        <taxon>Endopterygota</taxon>
        <taxon>Siphonaptera</taxon>
        <taxon>Pulicidae</taxon>
        <taxon>Xenopsyllinae</taxon>
        <taxon>Xenopsylla</taxon>
    </lineage>
</organism>
<feature type="region of interest" description="Disordered" evidence="3">
    <location>
        <begin position="373"/>
        <end position="437"/>
    </location>
</feature>
<dbReference type="PANTHER" id="PTHR21551:SF0">
    <property type="entry name" value="PROTEIN ASSOCIATED WITH TOPO II RELATED-1, ISOFORM A"/>
    <property type="match status" value="1"/>
</dbReference>
<dbReference type="GO" id="GO:0033962">
    <property type="term" value="P:P-body assembly"/>
    <property type="evidence" value="ECO:0007669"/>
    <property type="project" value="TreeGrafter"/>
</dbReference>
<dbReference type="GO" id="GO:0000932">
    <property type="term" value="C:P-body"/>
    <property type="evidence" value="ECO:0007669"/>
    <property type="project" value="UniProtKB-SubCell"/>
</dbReference>
<dbReference type="GO" id="GO:0003723">
    <property type="term" value="F:RNA binding"/>
    <property type="evidence" value="ECO:0007669"/>
    <property type="project" value="TreeGrafter"/>
</dbReference>
<feature type="compositionally biased region" description="Low complexity" evidence="3">
    <location>
        <begin position="401"/>
        <end position="413"/>
    </location>
</feature>
<evidence type="ECO:0000256" key="1">
    <source>
        <dbReference type="ARBA" id="ARBA00004201"/>
    </source>
</evidence>
<accession>A0A6M2DIU1</accession>
<evidence type="ECO:0000256" key="3">
    <source>
        <dbReference type="SAM" id="MobiDB-lite"/>
    </source>
</evidence>
<feature type="compositionally biased region" description="Basic and acidic residues" evidence="3">
    <location>
        <begin position="373"/>
        <end position="389"/>
    </location>
</feature>
<sequence length="754" mass="86723">MADSFFGFNTTLSAMDEGSCLSDDEYDLLNEETFGLEASQCDWEDQHETFAKITESNKKSKDDDLDLEASLSNLVLDDCVVPAPSDLDDTSVDLDPKVWASPDKPITQSQNQIPRTLCTVEEIERSLLRPPINQNQAIPQQNGILHNPPPAVMVRHFPPMQLQNQRCPPGLPRHPPTHVPPPQMRMMPPNVHPQFSHTHPANLLYNTNLNMSPMFNRQDLSQTFAPCALNQHPMHQQKHQQNFIPNNPIQNQTISNHSMTNRNMVHMIQQNHPLLQNYRNQQYNRLYNNQINQSANFNSIHKNLMTNQNNQQQHSYNGQFNAHLTNGGEVLDEYSNLMSARDKQWLINIQMMQLNTGTPYIDDYYYTVFKEKQNKRNGERETVAHKDNTLNHPLIQPKQPNNRFFSNSNNNNQNRERRNSQSRDKENSQQQRTYTPLQFENSLGKLTCGSVTAPRKIIDMEMVSTDKDSTNIISSEAKKCRQLLMMIESLYRTLLKLEDLSNPLAVATSKLVREREEKQLQLLADQKSKDQDSTTSIETTLILTKPENKNDLISILLTALDKISILNVRKGKILLLRILPHLDIDTHHSELLDFYCRLIRNLPQLGRKDQNSDNLLPKFYEYFKTFMSNFELEHFFSISDSFMDIGEKGMAYCISNKLGMSILSLLLLSFEEFCKDGMKNITNSTSTIPQSWATFLVTLGNALSILGGPLQSPLEYIDRDILYQHLKKCPQLKADSAKLALFERTFVCIEQREN</sequence>
<evidence type="ECO:0000313" key="4">
    <source>
        <dbReference type="EMBL" id="NOV46239.1"/>
    </source>
</evidence>
<name>A0A6M2DIU1_XENCH</name>
<evidence type="ECO:0000256" key="2">
    <source>
        <dbReference type="ARBA" id="ARBA00022490"/>
    </source>
</evidence>
<feature type="compositionally biased region" description="Polar residues" evidence="3">
    <location>
        <begin position="428"/>
        <end position="437"/>
    </location>
</feature>
<dbReference type="GO" id="GO:0000290">
    <property type="term" value="P:deadenylation-dependent decapping of nuclear-transcribed mRNA"/>
    <property type="evidence" value="ECO:0007669"/>
    <property type="project" value="InterPro"/>
</dbReference>